<evidence type="ECO:0000256" key="9">
    <source>
        <dbReference type="SAM" id="Phobius"/>
    </source>
</evidence>
<feature type="transmembrane region" description="Helical" evidence="9">
    <location>
        <begin position="467"/>
        <end position="488"/>
    </location>
</feature>
<accession>A0A1G8XT39</accession>
<evidence type="ECO:0000256" key="3">
    <source>
        <dbReference type="ARBA" id="ARBA00022475"/>
    </source>
</evidence>
<keyword evidence="7 9" id="KW-0472">Membrane</keyword>
<dbReference type="Pfam" id="PF00854">
    <property type="entry name" value="PTR2"/>
    <property type="match status" value="1"/>
</dbReference>
<keyword evidence="11" id="KW-1185">Reference proteome</keyword>
<evidence type="ECO:0000256" key="5">
    <source>
        <dbReference type="ARBA" id="ARBA00022856"/>
    </source>
</evidence>
<keyword evidence="3" id="KW-1003">Cell membrane</keyword>
<keyword evidence="5" id="KW-0571">Peptide transport</keyword>
<dbReference type="GO" id="GO:1904680">
    <property type="term" value="F:peptide transmembrane transporter activity"/>
    <property type="evidence" value="ECO:0007669"/>
    <property type="project" value="InterPro"/>
</dbReference>
<feature type="transmembrane region" description="Helical" evidence="9">
    <location>
        <begin position="161"/>
        <end position="181"/>
    </location>
</feature>
<dbReference type="PANTHER" id="PTHR23517:SF15">
    <property type="entry name" value="PROTON-DEPENDENT OLIGOPEPTIDE FAMILY TRANSPORT PROTEIN"/>
    <property type="match status" value="1"/>
</dbReference>
<keyword evidence="6 9" id="KW-1133">Transmembrane helix</keyword>
<sequence>MASSQQPLSSSSSVSPGTFFGQPKGLFFLFFTEMWERFSYYGMRAILVLFLVSSTTGENPGFGWTELDAYALYGWYTMFVYVASIPGGIIADKFLGQKKTVILGGLLLCLGHGILAVQAPWAFYTGLVLIVLGVGGLKPNISTMVGGLYGRKDGRRDMGFYIFYMGINLGALLAGVIVGTVGERIGWHYGFGLAGIGMVLGQLVFMSGQKHLKEVGNAPDKSAVSNEPNFFLEIFRQRNALLWTAIVALAGVATWVFGGSWAYGLLIIGLSLAVGVFFVFFNESNPVERDQLLVIVLSFVMIIVFWGAFEQAGGLMNVYAQEKTDRMLGSFEVPATWFQSANSMYILIFATIVGSFWAWWGRKGRETSSLFKMAVGIIITAVGFLFMVGAVRQYEAQGASAMYWLMLAYMFHTLGELCLSPVALSFVTKLSPQRYVAFMMGAYFAATGLGNKVAGSLGELSTEAGEYAIFLGIFIFCVIFGLLMIAVLKPLKRLAHGAEDLQPSVVGDNEGYEVEETLHLEGDGETISYDELKRSKK</sequence>
<feature type="transmembrane region" description="Helical" evidence="9">
    <location>
        <begin position="373"/>
        <end position="391"/>
    </location>
</feature>
<comment type="similarity">
    <text evidence="8">Belongs to the major facilitator superfamily. Proton-dependent oligopeptide transporter (POT/PTR) (TC 2.A.17) family.</text>
</comment>
<evidence type="ECO:0000313" key="10">
    <source>
        <dbReference type="EMBL" id="SDJ93782.1"/>
    </source>
</evidence>
<feature type="transmembrane region" description="Helical" evidence="9">
    <location>
        <begin position="240"/>
        <end position="257"/>
    </location>
</feature>
<keyword evidence="4 8" id="KW-0812">Transmembrane</keyword>
<dbReference type="InterPro" id="IPR018456">
    <property type="entry name" value="PTR2_symporter_CS"/>
</dbReference>
<protein>
    <submittedName>
        <fullName evidence="10">Proton-dependent oligopeptide transporter, POT family</fullName>
    </submittedName>
</protein>
<dbReference type="InterPro" id="IPR050171">
    <property type="entry name" value="MFS_Transporters"/>
</dbReference>
<organism evidence="10 11">
    <name type="scientific">Catalinimonas alkaloidigena</name>
    <dbReference type="NCBI Taxonomy" id="1075417"/>
    <lineage>
        <taxon>Bacteria</taxon>
        <taxon>Pseudomonadati</taxon>
        <taxon>Bacteroidota</taxon>
        <taxon>Cytophagia</taxon>
        <taxon>Cytophagales</taxon>
        <taxon>Catalimonadaceae</taxon>
        <taxon>Catalinimonas</taxon>
    </lineage>
</organism>
<dbReference type="Gene3D" id="1.20.1250.20">
    <property type="entry name" value="MFS general substrate transporter like domains"/>
    <property type="match status" value="1"/>
</dbReference>
<evidence type="ECO:0000256" key="1">
    <source>
        <dbReference type="ARBA" id="ARBA00004651"/>
    </source>
</evidence>
<feature type="transmembrane region" description="Helical" evidence="9">
    <location>
        <begin position="263"/>
        <end position="280"/>
    </location>
</feature>
<name>A0A1G8XT39_9BACT</name>
<dbReference type="EMBL" id="FNFO01000001">
    <property type="protein sequence ID" value="SDJ93782.1"/>
    <property type="molecule type" value="Genomic_DNA"/>
</dbReference>
<dbReference type="InterPro" id="IPR000109">
    <property type="entry name" value="POT_fam"/>
</dbReference>
<evidence type="ECO:0000256" key="6">
    <source>
        <dbReference type="ARBA" id="ARBA00022989"/>
    </source>
</evidence>
<proteinExistence type="inferred from homology"/>
<evidence type="ECO:0000256" key="7">
    <source>
        <dbReference type="ARBA" id="ARBA00023136"/>
    </source>
</evidence>
<feature type="transmembrane region" description="Helical" evidence="9">
    <location>
        <begin position="435"/>
        <end position="455"/>
    </location>
</feature>
<evidence type="ECO:0000256" key="4">
    <source>
        <dbReference type="ARBA" id="ARBA00022692"/>
    </source>
</evidence>
<dbReference type="NCBIfam" id="TIGR00924">
    <property type="entry name" value="yjdL_sub1_fam"/>
    <property type="match status" value="1"/>
</dbReference>
<dbReference type="InterPro" id="IPR036259">
    <property type="entry name" value="MFS_trans_sf"/>
</dbReference>
<comment type="subcellular location">
    <subcellularLocation>
        <location evidence="1">Cell membrane</location>
        <topology evidence="1">Multi-pass membrane protein</topology>
    </subcellularLocation>
    <subcellularLocation>
        <location evidence="8">Membrane</location>
        <topology evidence="8">Multi-pass membrane protein</topology>
    </subcellularLocation>
</comment>
<dbReference type="PROSITE" id="PS01023">
    <property type="entry name" value="PTR2_2"/>
    <property type="match status" value="1"/>
</dbReference>
<feature type="transmembrane region" description="Helical" evidence="9">
    <location>
        <begin position="403"/>
        <end position="428"/>
    </location>
</feature>
<gene>
    <name evidence="10" type="ORF">SAMN05421823_101469</name>
</gene>
<dbReference type="RefSeq" id="WP_089678528.1">
    <property type="nucleotide sequence ID" value="NZ_FNFO01000001.1"/>
</dbReference>
<feature type="transmembrane region" description="Helical" evidence="9">
    <location>
        <begin position="101"/>
        <end position="121"/>
    </location>
</feature>
<evidence type="ECO:0000256" key="8">
    <source>
        <dbReference type="RuleBase" id="RU003755"/>
    </source>
</evidence>
<dbReference type="GO" id="GO:0006857">
    <property type="term" value="P:oligopeptide transport"/>
    <property type="evidence" value="ECO:0007669"/>
    <property type="project" value="InterPro"/>
</dbReference>
<dbReference type="AlphaFoldDB" id="A0A1G8XT39"/>
<dbReference type="InterPro" id="IPR005279">
    <property type="entry name" value="Dipep/tripep_permease"/>
</dbReference>
<feature type="transmembrane region" description="Helical" evidence="9">
    <location>
        <begin position="38"/>
        <end position="57"/>
    </location>
</feature>
<keyword evidence="2 8" id="KW-0813">Transport</keyword>
<feature type="transmembrane region" description="Helical" evidence="9">
    <location>
        <begin position="343"/>
        <end position="361"/>
    </location>
</feature>
<dbReference type="STRING" id="1075417.SAMN05421823_101469"/>
<evidence type="ECO:0000256" key="2">
    <source>
        <dbReference type="ARBA" id="ARBA00022448"/>
    </source>
</evidence>
<reference evidence="10 11" key="1">
    <citation type="submission" date="2016-10" db="EMBL/GenBank/DDBJ databases">
        <authorList>
            <person name="de Groot N.N."/>
        </authorList>
    </citation>
    <scope>NUCLEOTIDE SEQUENCE [LARGE SCALE GENOMIC DNA]</scope>
    <source>
        <strain evidence="10 11">DSM 25186</strain>
    </source>
</reference>
<feature type="transmembrane region" description="Helical" evidence="9">
    <location>
        <begin position="292"/>
        <end position="309"/>
    </location>
</feature>
<dbReference type="Proteomes" id="UP000198510">
    <property type="component" value="Unassembled WGS sequence"/>
</dbReference>
<evidence type="ECO:0000313" key="11">
    <source>
        <dbReference type="Proteomes" id="UP000198510"/>
    </source>
</evidence>
<feature type="transmembrane region" description="Helical" evidence="9">
    <location>
        <begin position="127"/>
        <end position="149"/>
    </location>
</feature>
<dbReference type="CDD" id="cd17346">
    <property type="entry name" value="MFS_DtpA_like"/>
    <property type="match status" value="1"/>
</dbReference>
<dbReference type="PROSITE" id="PS01022">
    <property type="entry name" value="PTR2_1"/>
    <property type="match status" value="1"/>
</dbReference>
<feature type="transmembrane region" description="Helical" evidence="9">
    <location>
        <begin position="69"/>
        <end position="89"/>
    </location>
</feature>
<dbReference type="SUPFAM" id="SSF103473">
    <property type="entry name" value="MFS general substrate transporter"/>
    <property type="match status" value="2"/>
</dbReference>
<dbReference type="PANTHER" id="PTHR23517">
    <property type="entry name" value="RESISTANCE PROTEIN MDTM, PUTATIVE-RELATED-RELATED"/>
    <property type="match status" value="1"/>
</dbReference>
<feature type="transmembrane region" description="Helical" evidence="9">
    <location>
        <begin position="187"/>
        <end position="205"/>
    </location>
</feature>
<keyword evidence="5" id="KW-0653">Protein transport</keyword>
<dbReference type="GO" id="GO:0005886">
    <property type="term" value="C:plasma membrane"/>
    <property type="evidence" value="ECO:0007669"/>
    <property type="project" value="UniProtKB-SubCell"/>
</dbReference>
<dbReference type="OrthoDB" id="9772725at2"/>